<evidence type="ECO:0000256" key="1">
    <source>
        <dbReference type="ARBA" id="ARBA00023015"/>
    </source>
</evidence>
<dbReference type="InterPro" id="IPR009057">
    <property type="entry name" value="Homeodomain-like_sf"/>
</dbReference>
<feature type="domain" description="HTH tetR-type" evidence="5">
    <location>
        <begin position="6"/>
        <end position="66"/>
    </location>
</feature>
<comment type="caution">
    <text evidence="6">The sequence shown here is derived from an EMBL/GenBank/DDBJ whole genome shotgun (WGS) entry which is preliminary data.</text>
</comment>
<evidence type="ECO:0000256" key="3">
    <source>
        <dbReference type="ARBA" id="ARBA00023163"/>
    </source>
</evidence>
<dbReference type="SUPFAM" id="SSF46689">
    <property type="entry name" value="Homeodomain-like"/>
    <property type="match status" value="1"/>
</dbReference>
<protein>
    <submittedName>
        <fullName evidence="6">TetR/AcrR family transcriptional regulator</fullName>
    </submittedName>
</protein>
<dbReference type="InterPro" id="IPR050109">
    <property type="entry name" value="HTH-type_TetR-like_transc_reg"/>
</dbReference>
<dbReference type="RefSeq" id="WP_169379612.1">
    <property type="nucleotide sequence ID" value="NZ_JAAXLA010000003.1"/>
</dbReference>
<dbReference type="Proteomes" id="UP000820669">
    <property type="component" value="Unassembled WGS sequence"/>
</dbReference>
<dbReference type="PROSITE" id="PS50977">
    <property type="entry name" value="HTH_TETR_2"/>
    <property type="match status" value="1"/>
</dbReference>
<feature type="DNA-binding region" description="H-T-H motif" evidence="4">
    <location>
        <begin position="29"/>
        <end position="48"/>
    </location>
</feature>
<dbReference type="Pfam" id="PF00440">
    <property type="entry name" value="TetR_N"/>
    <property type="match status" value="1"/>
</dbReference>
<reference evidence="6 7" key="1">
    <citation type="submission" date="2020-04" db="EMBL/GenBank/DDBJ databases">
        <authorList>
            <person name="Klaysubun C."/>
            <person name="Duangmal K."/>
            <person name="Lipun K."/>
        </authorList>
    </citation>
    <scope>NUCLEOTIDE SEQUENCE [LARGE SCALE GENOMIC DNA]</scope>
    <source>
        <strain evidence="6 7">K10HN5</strain>
    </source>
</reference>
<name>A0ABX1S3U1_9PSEU</name>
<evidence type="ECO:0000313" key="7">
    <source>
        <dbReference type="Proteomes" id="UP000820669"/>
    </source>
</evidence>
<dbReference type="EMBL" id="JAAXLA010000003">
    <property type="protein sequence ID" value="NMH96249.1"/>
    <property type="molecule type" value="Genomic_DNA"/>
</dbReference>
<dbReference type="PRINTS" id="PR00455">
    <property type="entry name" value="HTHTETR"/>
</dbReference>
<evidence type="ECO:0000313" key="6">
    <source>
        <dbReference type="EMBL" id="NMH96249.1"/>
    </source>
</evidence>
<evidence type="ECO:0000256" key="2">
    <source>
        <dbReference type="ARBA" id="ARBA00023125"/>
    </source>
</evidence>
<gene>
    <name evidence="6" type="ORF">HF526_02755</name>
</gene>
<organism evidence="6 7">
    <name type="scientific">Pseudonocardia acidicola</name>
    <dbReference type="NCBI Taxonomy" id="2724939"/>
    <lineage>
        <taxon>Bacteria</taxon>
        <taxon>Bacillati</taxon>
        <taxon>Actinomycetota</taxon>
        <taxon>Actinomycetes</taxon>
        <taxon>Pseudonocardiales</taxon>
        <taxon>Pseudonocardiaceae</taxon>
        <taxon>Pseudonocardia</taxon>
    </lineage>
</organism>
<keyword evidence="7" id="KW-1185">Reference proteome</keyword>
<dbReference type="PANTHER" id="PTHR30055">
    <property type="entry name" value="HTH-TYPE TRANSCRIPTIONAL REGULATOR RUTR"/>
    <property type="match status" value="1"/>
</dbReference>
<dbReference type="InterPro" id="IPR001647">
    <property type="entry name" value="HTH_TetR"/>
</dbReference>
<evidence type="ECO:0000256" key="4">
    <source>
        <dbReference type="PROSITE-ProRule" id="PRU00335"/>
    </source>
</evidence>
<keyword evidence="3" id="KW-0804">Transcription</keyword>
<proteinExistence type="predicted"/>
<evidence type="ECO:0000259" key="5">
    <source>
        <dbReference type="PROSITE" id="PS50977"/>
    </source>
</evidence>
<keyword evidence="1" id="KW-0805">Transcription regulation</keyword>
<accession>A0ABX1S3U1</accession>
<dbReference type="Gene3D" id="1.10.357.10">
    <property type="entry name" value="Tetracycline Repressor, domain 2"/>
    <property type="match status" value="1"/>
</dbReference>
<dbReference type="PANTHER" id="PTHR30055:SF234">
    <property type="entry name" value="HTH-TYPE TRANSCRIPTIONAL REGULATOR BETI"/>
    <property type="match status" value="1"/>
</dbReference>
<sequence>MDERRTDTRGQIREVALELFAEQGYEKTSLREIAERLGVTKAAVYYHYKTKEEIVGTLFDDLLAGIDEIVAWARERPRDVATRRELLRRYSALLAGRSTARMVRFLQESQTSFRELAAGAEMKKRLAELTGLLAEPGQSVAGQLRGRMSVIALHLGAFLDEGIEASEEERREAALEIALELAGD</sequence>
<keyword evidence="2 4" id="KW-0238">DNA-binding</keyword>